<name>A0A4D6KU45_VIGUN</name>
<keyword evidence="3" id="KW-1185">Reference proteome</keyword>
<gene>
    <name evidence="2" type="ORF">DEO72_LG2g1935</name>
</gene>
<evidence type="ECO:0000313" key="3">
    <source>
        <dbReference type="Proteomes" id="UP000501690"/>
    </source>
</evidence>
<feature type="region of interest" description="Disordered" evidence="1">
    <location>
        <begin position="1"/>
        <end position="58"/>
    </location>
</feature>
<accession>A0A4D6KU45</accession>
<dbReference type="EMBL" id="CP039346">
    <property type="protein sequence ID" value="QCD81606.1"/>
    <property type="molecule type" value="Genomic_DNA"/>
</dbReference>
<proteinExistence type="predicted"/>
<reference evidence="2 3" key="1">
    <citation type="submission" date="2019-04" db="EMBL/GenBank/DDBJ databases">
        <title>An improved genome assembly and genetic linkage map for asparagus bean, Vigna unguiculata ssp. sesquipedialis.</title>
        <authorList>
            <person name="Xia Q."/>
            <person name="Zhang R."/>
            <person name="Dong Y."/>
        </authorList>
    </citation>
    <scope>NUCLEOTIDE SEQUENCE [LARGE SCALE GENOMIC DNA]</scope>
    <source>
        <tissue evidence="2">Leaf</tissue>
    </source>
</reference>
<dbReference type="Proteomes" id="UP000501690">
    <property type="component" value="Linkage Group LG2"/>
</dbReference>
<protein>
    <submittedName>
        <fullName evidence="2">Uncharacterized protein</fullName>
    </submittedName>
</protein>
<evidence type="ECO:0000256" key="1">
    <source>
        <dbReference type="SAM" id="MobiDB-lite"/>
    </source>
</evidence>
<feature type="compositionally biased region" description="Low complexity" evidence="1">
    <location>
        <begin position="22"/>
        <end position="31"/>
    </location>
</feature>
<dbReference type="AlphaFoldDB" id="A0A4D6KU45"/>
<evidence type="ECO:0000313" key="2">
    <source>
        <dbReference type="EMBL" id="QCD81606.1"/>
    </source>
</evidence>
<sequence length="58" mass="6721">MLSISSTCHFKQAQAIPRTLRSSNSSEKSSSQDPPFTEDTPRLWRAEFFSTRFPKERD</sequence>
<organism evidence="2 3">
    <name type="scientific">Vigna unguiculata</name>
    <name type="common">Cowpea</name>
    <dbReference type="NCBI Taxonomy" id="3917"/>
    <lineage>
        <taxon>Eukaryota</taxon>
        <taxon>Viridiplantae</taxon>
        <taxon>Streptophyta</taxon>
        <taxon>Embryophyta</taxon>
        <taxon>Tracheophyta</taxon>
        <taxon>Spermatophyta</taxon>
        <taxon>Magnoliopsida</taxon>
        <taxon>eudicotyledons</taxon>
        <taxon>Gunneridae</taxon>
        <taxon>Pentapetalae</taxon>
        <taxon>rosids</taxon>
        <taxon>fabids</taxon>
        <taxon>Fabales</taxon>
        <taxon>Fabaceae</taxon>
        <taxon>Papilionoideae</taxon>
        <taxon>50 kb inversion clade</taxon>
        <taxon>NPAAA clade</taxon>
        <taxon>indigoferoid/millettioid clade</taxon>
        <taxon>Phaseoleae</taxon>
        <taxon>Vigna</taxon>
    </lineage>
</organism>